<evidence type="ECO:0000256" key="3">
    <source>
        <dbReference type="ARBA" id="ARBA00022840"/>
    </source>
</evidence>
<dbReference type="Proteomes" id="UP001174909">
    <property type="component" value="Unassembled WGS sequence"/>
</dbReference>
<comment type="caution">
    <text evidence="4">The sequence shown here is derived from an EMBL/GenBank/DDBJ whole genome shotgun (WGS) entry which is preliminary data.</text>
</comment>
<sequence length="489" mass="55301">MWWSRWRWRGSSAAVVTSLSSLGLCERCSRALEAAGVPVRRRHWDIKTDYEGLVAAGVPVRRRHWDIKTDYEGLVAAEELTFDPQQQNSVEQLQRLQLKLAGYEPPPPPSFLGKMFGGGDRKSGRIKGLYMHGSVGAGKTMLMDLFYKRAAVARKRRVHFNSFMLDIHDRIHQFKKALPRSSGRERPHAYDPIAPVARDVASDSHLLCFDEFQVTDIADAMILKRLFTALFENGVVMIATSNRPPDDLYKNGLQRSNFLPFIDILKRHCDVLQLDSGVDYRQPAVSTAGNVFIAPNTVNANRKLVEVFEDMAHEQGIEPALRILRVLGRDLVVPRAAGSAAFFTFTDLCDKPLGAADYLELCRNFTTLFVQDIPQLTLNLRTQTRRFITLIDNLYDCRVKMVCTAEVPISQLFLSSNLIRIEDSDEARILADDLSIGEDHGLEASIFTGEEEVFAFERTISRLKEMQGDDYWNIRDSDHSSMAAKKTNS</sequence>
<protein>
    <submittedName>
        <fullName evidence="4">AFG1-like ATPase</fullName>
    </submittedName>
</protein>
<evidence type="ECO:0000313" key="4">
    <source>
        <dbReference type="EMBL" id="CAI8005696.1"/>
    </source>
</evidence>
<keyword evidence="2" id="KW-0547">Nucleotide-binding</keyword>
<dbReference type="SUPFAM" id="SSF52540">
    <property type="entry name" value="P-loop containing nucleoside triphosphate hydrolases"/>
    <property type="match status" value="1"/>
</dbReference>
<dbReference type="NCBIfam" id="NF040713">
    <property type="entry name" value="ZapE"/>
    <property type="match status" value="1"/>
</dbReference>
<dbReference type="InterPro" id="IPR005654">
    <property type="entry name" value="ATPase_AFG1-like"/>
</dbReference>
<gene>
    <name evidence="4" type="ORF">GBAR_LOCUS4362</name>
</gene>
<proteinExistence type="inferred from homology"/>
<dbReference type="PANTHER" id="PTHR12169:SF6">
    <property type="entry name" value="AFG1-LIKE ATPASE"/>
    <property type="match status" value="1"/>
</dbReference>
<evidence type="ECO:0000313" key="5">
    <source>
        <dbReference type="Proteomes" id="UP001174909"/>
    </source>
</evidence>
<name>A0AA35W6C7_GEOBA</name>
<reference evidence="4" key="1">
    <citation type="submission" date="2023-03" db="EMBL/GenBank/DDBJ databases">
        <authorList>
            <person name="Steffen K."/>
            <person name="Cardenas P."/>
        </authorList>
    </citation>
    <scope>NUCLEOTIDE SEQUENCE</scope>
</reference>
<evidence type="ECO:0000256" key="1">
    <source>
        <dbReference type="ARBA" id="ARBA00010322"/>
    </source>
</evidence>
<evidence type="ECO:0000256" key="2">
    <source>
        <dbReference type="ARBA" id="ARBA00022741"/>
    </source>
</evidence>
<organism evidence="4 5">
    <name type="scientific">Geodia barretti</name>
    <name type="common">Barrett's horny sponge</name>
    <dbReference type="NCBI Taxonomy" id="519541"/>
    <lineage>
        <taxon>Eukaryota</taxon>
        <taxon>Metazoa</taxon>
        <taxon>Porifera</taxon>
        <taxon>Demospongiae</taxon>
        <taxon>Heteroscleromorpha</taxon>
        <taxon>Tetractinellida</taxon>
        <taxon>Astrophorina</taxon>
        <taxon>Geodiidae</taxon>
        <taxon>Geodia</taxon>
    </lineage>
</organism>
<dbReference type="Pfam" id="PF03969">
    <property type="entry name" value="AFG1_ATPase"/>
    <property type="match status" value="1"/>
</dbReference>
<dbReference type="InterPro" id="IPR027417">
    <property type="entry name" value="P-loop_NTPase"/>
</dbReference>
<dbReference type="Gene3D" id="3.40.50.300">
    <property type="entry name" value="P-loop containing nucleotide triphosphate hydrolases"/>
    <property type="match status" value="1"/>
</dbReference>
<keyword evidence="5" id="KW-1185">Reference proteome</keyword>
<dbReference type="GO" id="GO:0005739">
    <property type="term" value="C:mitochondrion"/>
    <property type="evidence" value="ECO:0007669"/>
    <property type="project" value="TreeGrafter"/>
</dbReference>
<accession>A0AA35W6C7</accession>
<dbReference type="GO" id="GO:0005524">
    <property type="term" value="F:ATP binding"/>
    <property type="evidence" value="ECO:0007669"/>
    <property type="project" value="UniProtKB-KW"/>
</dbReference>
<keyword evidence="3" id="KW-0067">ATP-binding</keyword>
<comment type="similarity">
    <text evidence="1">Belongs to the AFG1 ATPase family.</text>
</comment>
<dbReference type="PANTHER" id="PTHR12169">
    <property type="entry name" value="ATPASE N2B"/>
    <property type="match status" value="1"/>
</dbReference>
<dbReference type="AlphaFoldDB" id="A0AA35W6C7"/>
<dbReference type="EMBL" id="CASHTH010000628">
    <property type="protein sequence ID" value="CAI8005696.1"/>
    <property type="molecule type" value="Genomic_DNA"/>
</dbReference>
<dbReference type="FunFam" id="3.40.50.300:FF:003045">
    <property type="entry name" value="GD10885"/>
    <property type="match status" value="1"/>
</dbReference>
<dbReference type="GO" id="GO:0016887">
    <property type="term" value="F:ATP hydrolysis activity"/>
    <property type="evidence" value="ECO:0007669"/>
    <property type="project" value="InterPro"/>
</dbReference>